<evidence type="ECO:0000313" key="2">
    <source>
        <dbReference type="Proteomes" id="UP000263377"/>
    </source>
</evidence>
<evidence type="ECO:0000313" key="1">
    <source>
        <dbReference type="EMBL" id="RGD61714.1"/>
    </source>
</evidence>
<dbReference type="InterPro" id="IPR011024">
    <property type="entry name" value="G_crystallin-like"/>
</dbReference>
<organism evidence="1 2">
    <name type="scientific">Kitasatospora xanthocidica</name>
    <dbReference type="NCBI Taxonomy" id="83382"/>
    <lineage>
        <taxon>Bacteria</taxon>
        <taxon>Bacillati</taxon>
        <taxon>Actinomycetota</taxon>
        <taxon>Actinomycetes</taxon>
        <taxon>Kitasatosporales</taxon>
        <taxon>Streptomycetaceae</taxon>
        <taxon>Kitasatospora</taxon>
    </lineage>
</organism>
<gene>
    <name evidence="1" type="ORF">DR950_31765</name>
</gene>
<protein>
    <submittedName>
        <fullName evidence="1">Uncharacterized protein</fullName>
    </submittedName>
</protein>
<accession>A0A373A1R0</accession>
<keyword evidence="2" id="KW-1185">Reference proteome</keyword>
<dbReference type="Proteomes" id="UP000263377">
    <property type="component" value="Unassembled WGS sequence"/>
</dbReference>
<dbReference type="EMBL" id="QVIG01000001">
    <property type="protein sequence ID" value="RGD61714.1"/>
    <property type="molecule type" value="Genomic_DNA"/>
</dbReference>
<dbReference type="AlphaFoldDB" id="A0A373A1R0"/>
<dbReference type="Pfam" id="PF03995">
    <property type="entry name" value="Inhibitor_I36"/>
    <property type="match status" value="1"/>
</dbReference>
<reference evidence="1 2" key="1">
    <citation type="submission" date="2018-08" db="EMBL/GenBank/DDBJ databases">
        <title>Diversity &amp; Physiological Properties of Lignin-Decomposing Actinobacteria from Soil.</title>
        <authorList>
            <person name="Roh S.G."/>
            <person name="Kim S.B."/>
        </authorList>
    </citation>
    <scope>NUCLEOTIDE SEQUENCE [LARGE SCALE GENOMIC DNA]</scope>
    <source>
        <strain evidence="1 2">MMS17-GH009</strain>
    </source>
</reference>
<name>A0A373A1R0_9ACTN</name>
<proteinExistence type="predicted"/>
<comment type="caution">
    <text evidence="1">The sequence shown here is derived from an EMBL/GenBank/DDBJ whole genome shotgun (WGS) entry which is preliminary data.</text>
</comment>
<sequence length="122" mass="12789">MEWSVPRRAAVSLTAAAIAGAAVIPAAGAPSVPRQLARPRGRTVCAFTELDFHGLLVHIRQPRLLIEPPVESVVNTSHVAWCFYESPAYGGLAVTLEPGRGAASFPYPVQSARPVGEGGSSD</sequence>
<dbReference type="SUPFAM" id="SSF49695">
    <property type="entry name" value="gamma-Crystallin-like"/>
    <property type="match status" value="1"/>
</dbReference>